<accession>A0A266LYT0</accession>
<sequence>MIGGVRASAGDQDNHELLRANSDIPLRHAWASHHLCDMGRAVIDDVCLREF</sequence>
<organism evidence="1 2">
    <name type="scientific">Pseudomonas fragi</name>
    <dbReference type="NCBI Taxonomy" id="296"/>
    <lineage>
        <taxon>Bacteria</taxon>
        <taxon>Pseudomonadati</taxon>
        <taxon>Pseudomonadota</taxon>
        <taxon>Gammaproteobacteria</taxon>
        <taxon>Pseudomonadales</taxon>
        <taxon>Pseudomonadaceae</taxon>
        <taxon>Pseudomonas</taxon>
    </lineage>
</organism>
<dbReference type="InterPro" id="IPR021427">
    <property type="entry name" value="DUF3077"/>
</dbReference>
<dbReference type="Proteomes" id="UP000216113">
    <property type="component" value="Unassembled WGS sequence"/>
</dbReference>
<reference evidence="1 2" key="1">
    <citation type="submission" date="2017-08" db="EMBL/GenBank/DDBJ databases">
        <title>Genomic and metabolic characterisation of spoilage-associated Pseudomonas species.</title>
        <authorList>
            <person name="Stanborough T."/>
            <person name="Fegan N."/>
            <person name="Powell S.M."/>
            <person name="Singh T."/>
            <person name="Tamplin M.L."/>
            <person name="Chandry P.S."/>
        </authorList>
    </citation>
    <scope>NUCLEOTIDE SEQUENCE [LARGE SCALE GENOMIC DNA]</scope>
    <source>
        <strain evidence="1 2">F1820</strain>
    </source>
</reference>
<gene>
    <name evidence="1" type="ORF">CJF43_03415</name>
</gene>
<proteinExistence type="predicted"/>
<comment type="caution">
    <text evidence="1">The sequence shown here is derived from an EMBL/GenBank/DDBJ whole genome shotgun (WGS) entry which is preliminary data.</text>
</comment>
<dbReference type="Pfam" id="PF11275">
    <property type="entry name" value="DUF3077"/>
    <property type="match status" value="1"/>
</dbReference>
<dbReference type="EMBL" id="NQKL01000002">
    <property type="protein sequence ID" value="OZY43228.1"/>
    <property type="molecule type" value="Genomic_DNA"/>
</dbReference>
<protein>
    <submittedName>
        <fullName evidence="1">Uncharacterized protein</fullName>
    </submittedName>
</protein>
<name>A0A266LYT0_PSEFR</name>
<evidence type="ECO:0000313" key="2">
    <source>
        <dbReference type="Proteomes" id="UP000216113"/>
    </source>
</evidence>
<dbReference type="AlphaFoldDB" id="A0A266LYT0"/>
<evidence type="ECO:0000313" key="1">
    <source>
        <dbReference type="EMBL" id="OZY43228.1"/>
    </source>
</evidence>